<dbReference type="Proteomes" id="UP001596495">
    <property type="component" value="Unassembled WGS sequence"/>
</dbReference>
<protein>
    <submittedName>
        <fullName evidence="1">Uncharacterized protein</fullName>
    </submittedName>
</protein>
<comment type="caution">
    <text evidence="1">The sequence shown here is derived from an EMBL/GenBank/DDBJ whole genome shotgun (WGS) entry which is preliminary data.</text>
</comment>
<evidence type="ECO:0000313" key="2">
    <source>
        <dbReference type="Proteomes" id="UP001596495"/>
    </source>
</evidence>
<keyword evidence="2" id="KW-1185">Reference proteome</keyword>
<reference evidence="2" key="1">
    <citation type="journal article" date="2019" name="Int. J. Syst. Evol. Microbiol.">
        <title>The Global Catalogue of Microorganisms (GCM) 10K type strain sequencing project: providing services to taxonomists for standard genome sequencing and annotation.</title>
        <authorList>
            <consortium name="The Broad Institute Genomics Platform"/>
            <consortium name="The Broad Institute Genome Sequencing Center for Infectious Disease"/>
            <person name="Wu L."/>
            <person name="Ma J."/>
        </authorList>
    </citation>
    <scope>NUCLEOTIDE SEQUENCE [LARGE SCALE GENOMIC DNA]</scope>
    <source>
        <strain evidence="2">CCUG 54518</strain>
    </source>
</reference>
<name>A0ABW2RDS7_9BURK</name>
<dbReference type="EMBL" id="JBHTBX010000015">
    <property type="protein sequence ID" value="MFC7436215.1"/>
    <property type="molecule type" value="Genomic_DNA"/>
</dbReference>
<dbReference type="RefSeq" id="WP_382259817.1">
    <property type="nucleotide sequence ID" value="NZ_JBHTBX010000015.1"/>
</dbReference>
<organism evidence="1 2">
    <name type="scientific">Hydrogenophaga bisanensis</name>
    <dbReference type="NCBI Taxonomy" id="439611"/>
    <lineage>
        <taxon>Bacteria</taxon>
        <taxon>Pseudomonadati</taxon>
        <taxon>Pseudomonadota</taxon>
        <taxon>Betaproteobacteria</taxon>
        <taxon>Burkholderiales</taxon>
        <taxon>Comamonadaceae</taxon>
        <taxon>Hydrogenophaga</taxon>
    </lineage>
</organism>
<gene>
    <name evidence="1" type="ORF">ACFQNJ_17035</name>
</gene>
<evidence type="ECO:0000313" key="1">
    <source>
        <dbReference type="EMBL" id="MFC7436215.1"/>
    </source>
</evidence>
<sequence>MAALNLLNLAEDGHFCLELRTKGSMTLWLADHHTSTAAGGKDLVFTPAEAAPNTAVLVDNQLQVYALSDMRWYHARLFSVAINIDRFLLNTSRPNRAGIARVLPFQLCLANGSMTWSPQRCPSAIPPLAPTRHIGTAALQKYLDSAMVMRNMYDRTEWQMLARPSSLGRSLMVKAA</sequence>
<accession>A0ABW2RDS7</accession>
<proteinExistence type="predicted"/>